<name>A0AA35YB05_LACSI</name>
<evidence type="ECO:0000313" key="1">
    <source>
        <dbReference type="EMBL" id="CAI9271920.1"/>
    </source>
</evidence>
<dbReference type="AlphaFoldDB" id="A0AA35YB05"/>
<dbReference type="EMBL" id="OX465080">
    <property type="protein sequence ID" value="CAI9280279.1"/>
    <property type="molecule type" value="Genomic_DNA"/>
</dbReference>
<dbReference type="Proteomes" id="UP001177003">
    <property type="component" value="Chromosome 2"/>
</dbReference>
<evidence type="ECO:0000313" key="2">
    <source>
        <dbReference type="EMBL" id="CAI9280279.1"/>
    </source>
</evidence>
<organism evidence="1 3">
    <name type="scientific">Lactuca saligna</name>
    <name type="common">Willowleaf lettuce</name>
    <dbReference type="NCBI Taxonomy" id="75948"/>
    <lineage>
        <taxon>Eukaryota</taxon>
        <taxon>Viridiplantae</taxon>
        <taxon>Streptophyta</taxon>
        <taxon>Embryophyta</taxon>
        <taxon>Tracheophyta</taxon>
        <taxon>Spermatophyta</taxon>
        <taxon>Magnoliopsida</taxon>
        <taxon>eudicotyledons</taxon>
        <taxon>Gunneridae</taxon>
        <taxon>Pentapetalae</taxon>
        <taxon>asterids</taxon>
        <taxon>campanulids</taxon>
        <taxon>Asterales</taxon>
        <taxon>Asteraceae</taxon>
        <taxon>Cichorioideae</taxon>
        <taxon>Cichorieae</taxon>
        <taxon>Lactucinae</taxon>
        <taxon>Lactuca</taxon>
    </lineage>
</organism>
<gene>
    <name evidence="1" type="ORF">LSALG_LOCUS12174</name>
    <name evidence="2" type="ORF">LSALG_LOCUS20036</name>
</gene>
<dbReference type="EMBL" id="OX465078">
    <property type="protein sequence ID" value="CAI9271920.1"/>
    <property type="molecule type" value="Genomic_DNA"/>
</dbReference>
<reference evidence="1" key="1">
    <citation type="submission" date="2023-04" db="EMBL/GenBank/DDBJ databases">
        <authorList>
            <person name="Vijverberg K."/>
            <person name="Xiong W."/>
            <person name="Schranz E."/>
        </authorList>
    </citation>
    <scope>NUCLEOTIDE SEQUENCE</scope>
</reference>
<sequence length="104" mass="12191">MVEDSKSVISTGTLQDMKRNDKDLALKVKELAVKRGIRENGKERDGLKDQLDDFHNMTRIFMVVSVLEASLKMVEDFEKNRMKSAYKTKLEQDLKNFKREEHKD</sequence>
<keyword evidence="3" id="KW-1185">Reference proteome</keyword>
<evidence type="ECO:0000313" key="3">
    <source>
        <dbReference type="Proteomes" id="UP001177003"/>
    </source>
</evidence>
<accession>A0AA35YB05</accession>
<dbReference type="Proteomes" id="UP001177003">
    <property type="component" value="Chromosome 4"/>
</dbReference>
<protein>
    <submittedName>
        <fullName evidence="1">Uncharacterized protein</fullName>
    </submittedName>
</protein>
<proteinExistence type="predicted"/>